<protein>
    <submittedName>
        <fullName evidence="7">Threonine dehydrogenase</fullName>
    </submittedName>
</protein>
<evidence type="ECO:0000259" key="5">
    <source>
        <dbReference type="Pfam" id="PF08240"/>
    </source>
</evidence>
<dbReference type="PANTHER" id="PTHR43401:SF2">
    <property type="entry name" value="L-THREONINE 3-DEHYDROGENASE"/>
    <property type="match status" value="1"/>
</dbReference>
<dbReference type="GO" id="GO:0046872">
    <property type="term" value="F:metal ion binding"/>
    <property type="evidence" value="ECO:0007669"/>
    <property type="project" value="UniProtKB-KW"/>
</dbReference>
<dbReference type="Proteomes" id="UP000250241">
    <property type="component" value="Chromosome"/>
</dbReference>
<evidence type="ECO:0000256" key="2">
    <source>
        <dbReference type="ARBA" id="ARBA00022723"/>
    </source>
</evidence>
<evidence type="ECO:0000313" key="8">
    <source>
        <dbReference type="Proteomes" id="UP000250241"/>
    </source>
</evidence>
<keyword evidence="3" id="KW-0862">Zinc</keyword>
<dbReference type="SUPFAM" id="SSF50129">
    <property type="entry name" value="GroES-like"/>
    <property type="match status" value="1"/>
</dbReference>
<evidence type="ECO:0000256" key="4">
    <source>
        <dbReference type="ARBA" id="ARBA00023002"/>
    </source>
</evidence>
<dbReference type="InterPro" id="IPR036291">
    <property type="entry name" value="NAD(P)-bd_dom_sf"/>
</dbReference>
<evidence type="ECO:0000256" key="3">
    <source>
        <dbReference type="ARBA" id="ARBA00022833"/>
    </source>
</evidence>
<dbReference type="Pfam" id="PF16912">
    <property type="entry name" value="Glu_dehyd_C"/>
    <property type="match status" value="1"/>
</dbReference>
<evidence type="ECO:0000259" key="6">
    <source>
        <dbReference type="Pfam" id="PF16912"/>
    </source>
</evidence>
<dbReference type="InterPro" id="IPR011032">
    <property type="entry name" value="GroES-like_sf"/>
</dbReference>
<dbReference type="Gene3D" id="3.40.50.720">
    <property type="entry name" value="NAD(P)-binding Rossmann-like Domain"/>
    <property type="match status" value="1"/>
</dbReference>
<sequence length="339" mass="36313">MKASFITGIRSAEAREIEDAHPQQPDEALIRVAHAGICGTDLELYDGTSNYLRRGLTEYPHHYGHEWVGVIETPPQTVHGTQLKPGAVVTGSTMIPCLICDFCQRGRRNLCTNLREVGLYEHGGAAAQKLVMPAHVLTVIDDGPGAEPHPEYILIEPLVTVLEGLAKATPEPGDRVLVLGGGTIGTLAALVLKQYPVEVAVVDPSQPVHLAELGIRAYKTVDSLPSGDWDAVWECSGSGTALQATPSLLRNGGAAVLIGFPPAQTGLDASELALRGQHLVGVRHGIDHYAAAAQFVREHRDKLGALIDSSYSLNDAQAAFERLEAGERERPKVMLSIDK</sequence>
<dbReference type="RefSeq" id="WP_128088133.1">
    <property type="nucleotide sequence ID" value="NZ_CP068102.1"/>
</dbReference>
<organism evidence="7 8">
    <name type="scientific">Rothia aeria</name>
    <dbReference type="NCBI Taxonomy" id="172042"/>
    <lineage>
        <taxon>Bacteria</taxon>
        <taxon>Bacillati</taxon>
        <taxon>Actinomycetota</taxon>
        <taxon>Actinomycetes</taxon>
        <taxon>Micrococcales</taxon>
        <taxon>Micrococcaceae</taxon>
        <taxon>Rothia</taxon>
    </lineage>
</organism>
<dbReference type="AlphaFoldDB" id="A0A2Z5R2R3"/>
<dbReference type="InterPro" id="IPR013154">
    <property type="entry name" value="ADH-like_N"/>
</dbReference>
<dbReference type="InterPro" id="IPR031640">
    <property type="entry name" value="Glu_dehyd_C"/>
</dbReference>
<dbReference type="GeneID" id="93862272"/>
<feature type="domain" description="Glucose dehydrogenase C-terminal" evidence="6">
    <location>
        <begin position="173"/>
        <end position="322"/>
    </location>
</feature>
<keyword evidence="2" id="KW-0479">Metal-binding</keyword>
<gene>
    <name evidence="7" type="ORF">RA11412_2756</name>
</gene>
<dbReference type="InterPro" id="IPR050129">
    <property type="entry name" value="Zn_alcohol_dh"/>
</dbReference>
<dbReference type="GO" id="GO:0016491">
    <property type="term" value="F:oxidoreductase activity"/>
    <property type="evidence" value="ECO:0007669"/>
    <property type="project" value="UniProtKB-KW"/>
</dbReference>
<feature type="domain" description="Alcohol dehydrogenase-like N-terminal" evidence="5">
    <location>
        <begin position="24"/>
        <end position="140"/>
    </location>
</feature>
<proteinExistence type="predicted"/>
<name>A0A2Z5R2R3_9MICC</name>
<comment type="cofactor">
    <cofactor evidence="1">
        <name>Zn(2+)</name>
        <dbReference type="ChEBI" id="CHEBI:29105"/>
    </cofactor>
</comment>
<dbReference type="Gene3D" id="3.90.180.10">
    <property type="entry name" value="Medium-chain alcohol dehydrogenases, catalytic domain"/>
    <property type="match status" value="1"/>
</dbReference>
<accession>A0A2Z5R2R3</accession>
<keyword evidence="4" id="KW-0560">Oxidoreductase</keyword>
<dbReference type="EMBL" id="AP017895">
    <property type="protein sequence ID" value="BAV89055.1"/>
    <property type="molecule type" value="Genomic_DNA"/>
</dbReference>
<dbReference type="KEGG" id="raj:RA11412_2756"/>
<keyword evidence="8" id="KW-1185">Reference proteome</keyword>
<evidence type="ECO:0000256" key="1">
    <source>
        <dbReference type="ARBA" id="ARBA00001947"/>
    </source>
</evidence>
<dbReference type="SUPFAM" id="SSF51735">
    <property type="entry name" value="NAD(P)-binding Rossmann-fold domains"/>
    <property type="match status" value="1"/>
</dbReference>
<dbReference type="Pfam" id="PF08240">
    <property type="entry name" value="ADH_N"/>
    <property type="match status" value="1"/>
</dbReference>
<evidence type="ECO:0000313" key="7">
    <source>
        <dbReference type="EMBL" id="BAV89055.1"/>
    </source>
</evidence>
<dbReference type="PANTHER" id="PTHR43401">
    <property type="entry name" value="L-THREONINE 3-DEHYDROGENASE"/>
    <property type="match status" value="1"/>
</dbReference>
<reference evidence="7 8" key="1">
    <citation type="submission" date="2016-10" db="EMBL/GenBank/DDBJ databases">
        <title>Genome sequence of Rothia aeria strain JCM11412.</title>
        <authorList>
            <person name="Nambu T."/>
        </authorList>
    </citation>
    <scope>NUCLEOTIDE SEQUENCE [LARGE SCALE GENOMIC DNA]</scope>
    <source>
        <strain evidence="7 8">JCM 11412</strain>
    </source>
</reference>